<dbReference type="CDD" id="cd06261">
    <property type="entry name" value="TM_PBP2"/>
    <property type="match status" value="1"/>
</dbReference>
<dbReference type="RefSeq" id="WP_147030361.1">
    <property type="nucleotide sequence ID" value="NZ_CP042436.1"/>
</dbReference>
<evidence type="ECO:0000256" key="6">
    <source>
        <dbReference type="ARBA" id="ARBA00023136"/>
    </source>
</evidence>
<dbReference type="InterPro" id="IPR025966">
    <property type="entry name" value="OppC_N"/>
</dbReference>
<keyword evidence="10" id="KW-1185">Reference proteome</keyword>
<dbReference type="EMBL" id="CP042436">
    <property type="protein sequence ID" value="QEC61784.1"/>
    <property type="molecule type" value="Genomic_DNA"/>
</dbReference>
<dbReference type="PROSITE" id="PS50928">
    <property type="entry name" value="ABC_TM1"/>
    <property type="match status" value="1"/>
</dbReference>
<feature type="transmembrane region" description="Helical" evidence="7">
    <location>
        <begin position="20"/>
        <end position="41"/>
    </location>
</feature>
<evidence type="ECO:0000259" key="8">
    <source>
        <dbReference type="PROSITE" id="PS50928"/>
    </source>
</evidence>
<dbReference type="InterPro" id="IPR050366">
    <property type="entry name" value="BP-dependent_transpt_permease"/>
</dbReference>
<keyword evidence="5 7" id="KW-1133">Transmembrane helix</keyword>
<dbReference type="GO" id="GO:0005886">
    <property type="term" value="C:plasma membrane"/>
    <property type="evidence" value="ECO:0007669"/>
    <property type="project" value="UniProtKB-SubCell"/>
</dbReference>
<comment type="similarity">
    <text evidence="7">Belongs to the binding-protein-dependent transport system permease family.</text>
</comment>
<dbReference type="GO" id="GO:0055085">
    <property type="term" value="P:transmembrane transport"/>
    <property type="evidence" value="ECO:0007669"/>
    <property type="project" value="InterPro"/>
</dbReference>
<keyword evidence="3" id="KW-1003">Cell membrane</keyword>
<feature type="domain" description="ABC transmembrane type-1" evidence="8">
    <location>
        <begin position="197"/>
        <end position="387"/>
    </location>
</feature>
<dbReference type="PANTHER" id="PTHR43386:SF1">
    <property type="entry name" value="D,D-DIPEPTIDE TRANSPORT SYSTEM PERMEASE PROTEIN DDPC-RELATED"/>
    <property type="match status" value="1"/>
</dbReference>
<keyword evidence="4 7" id="KW-0812">Transmembrane</keyword>
<evidence type="ECO:0000256" key="3">
    <source>
        <dbReference type="ARBA" id="ARBA00022475"/>
    </source>
</evidence>
<dbReference type="PANTHER" id="PTHR43386">
    <property type="entry name" value="OLIGOPEPTIDE TRANSPORT SYSTEM PERMEASE PROTEIN APPC"/>
    <property type="match status" value="1"/>
</dbReference>
<dbReference type="AlphaFoldDB" id="A0A5B8URW5"/>
<evidence type="ECO:0000313" key="10">
    <source>
        <dbReference type="Proteomes" id="UP000321479"/>
    </source>
</evidence>
<keyword evidence="2 7" id="KW-0813">Transport</keyword>
<evidence type="ECO:0000313" key="9">
    <source>
        <dbReference type="EMBL" id="QEC61784.1"/>
    </source>
</evidence>
<dbReference type="KEGG" id="mgin:FRZ54_04020"/>
<protein>
    <submittedName>
        <fullName evidence="9">ABC transporter permease</fullName>
    </submittedName>
</protein>
<organism evidence="9 10">
    <name type="scientific">Mucilaginibacter ginsenosidivorans</name>
    <dbReference type="NCBI Taxonomy" id="398053"/>
    <lineage>
        <taxon>Bacteria</taxon>
        <taxon>Pseudomonadati</taxon>
        <taxon>Bacteroidota</taxon>
        <taxon>Sphingobacteriia</taxon>
        <taxon>Sphingobacteriales</taxon>
        <taxon>Sphingobacteriaceae</taxon>
        <taxon>Mucilaginibacter</taxon>
    </lineage>
</organism>
<dbReference type="Pfam" id="PF12911">
    <property type="entry name" value="OppC_N"/>
    <property type="match status" value="1"/>
</dbReference>
<evidence type="ECO:0000256" key="5">
    <source>
        <dbReference type="ARBA" id="ARBA00022989"/>
    </source>
</evidence>
<proteinExistence type="inferred from homology"/>
<evidence type="ECO:0000256" key="2">
    <source>
        <dbReference type="ARBA" id="ARBA00022448"/>
    </source>
</evidence>
<dbReference type="Pfam" id="PF00528">
    <property type="entry name" value="BPD_transp_1"/>
    <property type="match status" value="1"/>
</dbReference>
<dbReference type="Proteomes" id="UP000321479">
    <property type="component" value="Chromosome"/>
</dbReference>
<dbReference type="InterPro" id="IPR000515">
    <property type="entry name" value="MetI-like"/>
</dbReference>
<comment type="subcellular location">
    <subcellularLocation>
        <location evidence="1 7">Cell membrane</location>
        <topology evidence="1 7">Multi-pass membrane protein</topology>
    </subcellularLocation>
</comment>
<evidence type="ECO:0000256" key="4">
    <source>
        <dbReference type="ARBA" id="ARBA00022692"/>
    </source>
</evidence>
<keyword evidence="6 7" id="KW-0472">Membrane</keyword>
<name>A0A5B8URW5_9SPHI</name>
<dbReference type="Gene3D" id="1.10.3720.10">
    <property type="entry name" value="MetI-like"/>
    <property type="match status" value="1"/>
</dbReference>
<feature type="transmembrane region" description="Helical" evidence="7">
    <location>
        <begin position="201"/>
        <end position="227"/>
    </location>
</feature>
<dbReference type="InterPro" id="IPR035906">
    <property type="entry name" value="MetI-like_sf"/>
</dbReference>
<reference evidence="9 10" key="1">
    <citation type="journal article" date="2017" name="Curr. Microbiol.">
        <title>Mucilaginibacter ginsenosidivorans sp. nov., Isolated from Soil of Ginseng Field.</title>
        <authorList>
            <person name="Kim M.M."/>
            <person name="Siddiqi M.Z."/>
            <person name="Im W.T."/>
        </authorList>
    </citation>
    <scope>NUCLEOTIDE SEQUENCE [LARGE SCALE GENOMIC DNA]</scope>
    <source>
        <strain evidence="9 10">Gsoil 3017</strain>
    </source>
</reference>
<feature type="transmembrane region" description="Helical" evidence="7">
    <location>
        <begin position="361"/>
        <end position="383"/>
    </location>
</feature>
<gene>
    <name evidence="9" type="ORF">FRZ54_04020</name>
</gene>
<dbReference type="SUPFAM" id="SSF161098">
    <property type="entry name" value="MetI-like"/>
    <property type="match status" value="1"/>
</dbReference>
<evidence type="ECO:0000256" key="7">
    <source>
        <dbReference type="RuleBase" id="RU363032"/>
    </source>
</evidence>
<accession>A0A5B8URW5</accession>
<dbReference type="OrthoDB" id="9783218at2"/>
<sequence>MAELTPSQRTWKAFKRNKIAVAGLVFILLSILIAILGYLVMPDSTPMANNMTIQLSIKKPGAEFTMLRIRKSEPVDTVNIFTKMLYGQPAFFKDIPITGYHLVKDSIYADEYVGDEDKPIKASFNLFEVVSGGKAAYSGGLVSITRPNGTIVSFTISNALYKRFSEEFLAHHIIKKKYWFGTDLYGRDLLSRLILGARVSLAVGIVSVIISMLLGIVVGSLAGYFGGWVDASLSWVMNILWALPALLLVIAISFALGKGLWQIFIAVGMSMWVEVGRLVRGQVLSLKHTEFIEAARSMGFNNARIIRRHILPNIIGPILVLASSNFASAILLEAGLSFLGFGAQPPMPTWGSMIKEHYGYIIMNSPFLAILPGLAIMFMVYAFNLVTVGLRDAFDIKSQSTRI</sequence>
<feature type="transmembrane region" description="Helical" evidence="7">
    <location>
        <begin position="314"/>
        <end position="341"/>
    </location>
</feature>
<feature type="transmembrane region" description="Helical" evidence="7">
    <location>
        <begin position="239"/>
        <end position="261"/>
    </location>
</feature>
<evidence type="ECO:0000256" key="1">
    <source>
        <dbReference type="ARBA" id="ARBA00004651"/>
    </source>
</evidence>